<proteinExistence type="predicted"/>
<name>A0A1I8JP10_9PLAT</name>
<protein>
    <submittedName>
        <fullName evidence="3">Apple domain-containing protein</fullName>
    </submittedName>
</protein>
<dbReference type="WBParaSite" id="snap_masked-unitig_27624-processed-gene-0.0-mRNA-1">
    <property type="protein sequence ID" value="snap_masked-unitig_27624-processed-gene-0.0-mRNA-1"/>
    <property type="gene ID" value="snap_masked-unitig_27624-processed-gene-0.0"/>
</dbReference>
<evidence type="ECO:0000256" key="1">
    <source>
        <dbReference type="SAM" id="MobiDB-lite"/>
    </source>
</evidence>
<evidence type="ECO:0000313" key="2">
    <source>
        <dbReference type="Proteomes" id="UP000095280"/>
    </source>
</evidence>
<feature type="region of interest" description="Disordered" evidence="1">
    <location>
        <begin position="1"/>
        <end position="47"/>
    </location>
</feature>
<evidence type="ECO:0000313" key="3">
    <source>
        <dbReference type="WBParaSite" id="snap_masked-unitig_27624-processed-gene-0.0-mRNA-1"/>
    </source>
</evidence>
<dbReference type="AlphaFoldDB" id="A0A1I8JP10"/>
<accession>A0A1I8JP10</accession>
<feature type="compositionally biased region" description="Pro residues" evidence="1">
    <location>
        <begin position="1"/>
        <end position="11"/>
    </location>
</feature>
<feature type="compositionally biased region" description="Low complexity" evidence="1">
    <location>
        <begin position="12"/>
        <end position="26"/>
    </location>
</feature>
<organism evidence="2 3">
    <name type="scientific">Macrostomum lignano</name>
    <dbReference type="NCBI Taxonomy" id="282301"/>
    <lineage>
        <taxon>Eukaryota</taxon>
        <taxon>Metazoa</taxon>
        <taxon>Spiralia</taxon>
        <taxon>Lophotrochozoa</taxon>
        <taxon>Platyhelminthes</taxon>
        <taxon>Rhabditophora</taxon>
        <taxon>Macrostomorpha</taxon>
        <taxon>Macrostomida</taxon>
        <taxon>Macrostomidae</taxon>
        <taxon>Macrostomum</taxon>
    </lineage>
</organism>
<reference evidence="3" key="1">
    <citation type="submission" date="2016-11" db="UniProtKB">
        <authorList>
            <consortium name="WormBaseParasite"/>
        </authorList>
    </citation>
    <scope>IDENTIFICATION</scope>
</reference>
<dbReference type="Proteomes" id="UP000095280">
    <property type="component" value="Unplaced"/>
</dbReference>
<sequence>RQGRPQPPLQPGFPASAAAPDPGAPSVARGGPGSRAHGQASAEAMSEPEATTFAALLIGREGSLRTQRRLLATPSCCPAGPAGQARPSTLSRALWWALERPRYNRATPAAAGCVVTGGRADQLTEVHAFRGVKPSPICHAAASFAAAVLGLKVDPVPAKRSPSQNGRRAPLGIRRRRSPVLLYGRETFTGRDKGPTSHFVLLDGVAAFDCGQASQDAAVAWCRGLRVSGHRQFPYRAKMTKICMYNFKSCVTWLVLLLLIKISGSTRVEQFIQSTSSAVEEHKLSGRAAAVTAYCASACASKLDCDFFLACNDDAFDQLPAAASAIAATPHANCLIDAAKRVESTGLQQVFARSS</sequence>
<keyword evidence="2" id="KW-1185">Reference proteome</keyword>